<dbReference type="Gene3D" id="3.40.630.30">
    <property type="match status" value="3"/>
</dbReference>
<evidence type="ECO:0000313" key="2">
    <source>
        <dbReference type="EMBL" id="TCV91536.1"/>
    </source>
</evidence>
<name>A0A4R3YH57_9FIRM</name>
<accession>A0A4R3YH57</accession>
<dbReference type="InterPro" id="IPR016181">
    <property type="entry name" value="Acyl_CoA_acyltransferase"/>
</dbReference>
<dbReference type="InterPro" id="IPR016732">
    <property type="entry name" value="UCP018688"/>
</dbReference>
<dbReference type="Proteomes" id="UP000295515">
    <property type="component" value="Unassembled WGS sequence"/>
</dbReference>
<sequence length="567" mass="68200">MKELKLEDYPIIKPYLDLANYEGYNSNFVTMMMWNHEYHIQYEIHEHFLVMLHNYKGMKFWAMPFTAPEYYKEAIDYMIDYSHQNQFPFMIDCAIESFVEIIQKDYHEQLLFERTPYNDDYIYDRQMLQTLSGKKMQKRRNHYNAFLKEHPHYVYRDLDLTEDFETILQCLNKWEAEKDDLSESMTSEVRGIMSLLSSKHLLDFEVGGIFIDEQMEAFIIASRLKHSTIQIHVEKANKEIRGLYPAILKELLEHHFPDEKYVNREEDMGLENLRKSKQSLHPLKMIHKYCIYEKKLCVSQASDDDFNEIIDLWKKSFVDETLETTHYYFDNLYQKENTFVLKNYQEIISVLQIHSMMIKNHQIEEECYFILGVCTKAEYQGQGCMKYLLNDVLKRYEDKKIYLQAYVPDIYRPFGFNASHFHQIITVDKSKLGFEPLMPTDDENLLKAYYEAYTSSLDEYCIRDEQYWKQLIYRCHIFDDQILIFENHGYLIYHEDENEIYVSECVYLNNDAILKMLSYFKNSAKVLKVEGDMNIAIDGDKERIITMMSNQVQEDIVDNHKYINEIY</sequence>
<reference evidence="2 3" key="1">
    <citation type="submission" date="2019-03" db="EMBL/GenBank/DDBJ databases">
        <title>Genomic Encyclopedia of Type Strains, Phase IV (KMG-IV): sequencing the most valuable type-strain genomes for metagenomic binning, comparative biology and taxonomic classification.</title>
        <authorList>
            <person name="Goeker M."/>
        </authorList>
    </citation>
    <scope>NUCLEOTIDE SEQUENCE [LARGE SCALE GENOMIC DNA]</scope>
    <source>
        <strain evidence="2 3">DSM 29487</strain>
    </source>
</reference>
<keyword evidence="3" id="KW-1185">Reference proteome</keyword>
<dbReference type="SUPFAM" id="SSF55729">
    <property type="entry name" value="Acyl-CoA N-acyltransferases (Nat)"/>
    <property type="match status" value="3"/>
</dbReference>
<dbReference type="PANTHER" id="PTHR41373:SF1">
    <property type="entry name" value="PHOSPHATIDYLGLYCEROL LYSYLTRANSFERASE C-TERMINAL DOMAIN-CONTAINING PROTEIN"/>
    <property type="match status" value="1"/>
</dbReference>
<organism evidence="2 3">
    <name type="scientific">Longibaculum muris</name>
    <dbReference type="NCBI Taxonomy" id="1796628"/>
    <lineage>
        <taxon>Bacteria</taxon>
        <taxon>Bacillati</taxon>
        <taxon>Bacillota</taxon>
        <taxon>Erysipelotrichia</taxon>
        <taxon>Erysipelotrichales</taxon>
        <taxon>Coprobacillaceae</taxon>
        <taxon>Longibaculum</taxon>
    </lineage>
</organism>
<protein>
    <recommendedName>
        <fullName evidence="1">N-acetyltransferase domain-containing protein</fullName>
    </recommendedName>
</protein>
<evidence type="ECO:0000313" key="3">
    <source>
        <dbReference type="Proteomes" id="UP000295515"/>
    </source>
</evidence>
<dbReference type="RefSeq" id="WP_066450645.1">
    <property type="nucleotide sequence ID" value="NZ_JANKBF010000026.1"/>
</dbReference>
<dbReference type="PROSITE" id="PS51186">
    <property type="entry name" value="GNAT"/>
    <property type="match status" value="1"/>
</dbReference>
<dbReference type="Pfam" id="PF13527">
    <property type="entry name" value="Acetyltransf_9"/>
    <property type="match status" value="1"/>
</dbReference>
<dbReference type="Pfam" id="PF09924">
    <property type="entry name" value="LPG_synthase_C"/>
    <property type="match status" value="1"/>
</dbReference>
<dbReference type="GO" id="GO:0016747">
    <property type="term" value="F:acyltransferase activity, transferring groups other than amino-acyl groups"/>
    <property type="evidence" value="ECO:0007669"/>
    <property type="project" value="InterPro"/>
</dbReference>
<dbReference type="EMBL" id="SMCQ01000031">
    <property type="protein sequence ID" value="TCV91536.1"/>
    <property type="molecule type" value="Genomic_DNA"/>
</dbReference>
<dbReference type="AlphaFoldDB" id="A0A4R3YH57"/>
<dbReference type="GeneID" id="98916679"/>
<feature type="domain" description="N-acetyltransferase" evidence="1">
    <location>
        <begin position="296"/>
        <end position="456"/>
    </location>
</feature>
<proteinExistence type="predicted"/>
<comment type="caution">
    <text evidence="2">The sequence shown here is derived from an EMBL/GenBank/DDBJ whole genome shotgun (WGS) entry which is preliminary data.</text>
</comment>
<dbReference type="InterPro" id="IPR000182">
    <property type="entry name" value="GNAT_dom"/>
</dbReference>
<dbReference type="PANTHER" id="PTHR41373">
    <property type="entry name" value="DUF2156 DOMAIN-CONTAINING PROTEIN"/>
    <property type="match status" value="1"/>
</dbReference>
<dbReference type="InterPro" id="IPR024320">
    <property type="entry name" value="LPG_synthase_C"/>
</dbReference>
<evidence type="ECO:0000259" key="1">
    <source>
        <dbReference type="PROSITE" id="PS51186"/>
    </source>
</evidence>
<gene>
    <name evidence="2" type="ORF">EDD60_13131</name>
</gene>